<keyword evidence="1" id="KW-0547">Nucleotide-binding</keyword>
<comment type="caution">
    <text evidence="1">The sequence shown here is derived from an EMBL/GenBank/DDBJ whole genome shotgun (WGS) entry which is preliminary data.</text>
</comment>
<keyword evidence="1" id="KW-0347">Helicase</keyword>
<gene>
    <name evidence="1" type="ORF">ElyMa_006238700</name>
</gene>
<reference evidence="1 2" key="1">
    <citation type="journal article" date="2021" name="Elife">
        <title>Chloroplast acquisition without the gene transfer in kleptoplastic sea slugs, Plakobranchus ocellatus.</title>
        <authorList>
            <person name="Maeda T."/>
            <person name="Takahashi S."/>
            <person name="Yoshida T."/>
            <person name="Shimamura S."/>
            <person name="Takaki Y."/>
            <person name="Nagai Y."/>
            <person name="Toyoda A."/>
            <person name="Suzuki Y."/>
            <person name="Arimoto A."/>
            <person name="Ishii H."/>
            <person name="Satoh N."/>
            <person name="Nishiyama T."/>
            <person name="Hasebe M."/>
            <person name="Maruyama T."/>
            <person name="Minagawa J."/>
            <person name="Obokata J."/>
            <person name="Shigenobu S."/>
        </authorList>
    </citation>
    <scope>NUCLEOTIDE SEQUENCE [LARGE SCALE GENOMIC DNA]</scope>
</reference>
<keyword evidence="1" id="KW-0378">Hydrolase</keyword>
<sequence length="94" mass="10410">MTGGGVQRRVYVQDLTAARDSSSNYFTITANEAQGKTLNKIGIHLQQPFSYMDNMYRASSHVGSKNAVRIYAKDDSQHNGVSSTHVVYQKVIQA</sequence>
<keyword evidence="2" id="KW-1185">Reference proteome</keyword>
<name>A0AAV4H7P7_9GAST</name>
<organism evidence="1 2">
    <name type="scientific">Elysia marginata</name>
    <dbReference type="NCBI Taxonomy" id="1093978"/>
    <lineage>
        <taxon>Eukaryota</taxon>
        <taxon>Metazoa</taxon>
        <taxon>Spiralia</taxon>
        <taxon>Lophotrochozoa</taxon>
        <taxon>Mollusca</taxon>
        <taxon>Gastropoda</taxon>
        <taxon>Heterobranchia</taxon>
        <taxon>Euthyneura</taxon>
        <taxon>Panpulmonata</taxon>
        <taxon>Sacoglossa</taxon>
        <taxon>Placobranchoidea</taxon>
        <taxon>Plakobranchidae</taxon>
        <taxon>Elysia</taxon>
    </lineage>
</organism>
<dbReference type="AlphaFoldDB" id="A0AAV4H7P7"/>
<dbReference type="Proteomes" id="UP000762676">
    <property type="component" value="Unassembled WGS sequence"/>
</dbReference>
<protein>
    <submittedName>
        <fullName evidence="1">ATP-dependent DNA helicase PIF1</fullName>
    </submittedName>
</protein>
<proteinExistence type="predicted"/>
<evidence type="ECO:0000313" key="1">
    <source>
        <dbReference type="EMBL" id="GFR93958.1"/>
    </source>
</evidence>
<keyword evidence="1" id="KW-0067">ATP-binding</keyword>
<dbReference type="GO" id="GO:0004386">
    <property type="term" value="F:helicase activity"/>
    <property type="evidence" value="ECO:0007669"/>
    <property type="project" value="UniProtKB-KW"/>
</dbReference>
<evidence type="ECO:0000313" key="2">
    <source>
        <dbReference type="Proteomes" id="UP000762676"/>
    </source>
</evidence>
<accession>A0AAV4H7P7</accession>
<dbReference type="EMBL" id="BMAT01012519">
    <property type="protein sequence ID" value="GFR93958.1"/>
    <property type="molecule type" value="Genomic_DNA"/>
</dbReference>